<sequence>MEMMPGEASFVSGVDSTAQGYPGNFRGRRVLNKPCKFERFQCTFLAAPAPQISFYAILPLQKCIVWNGASGEGARIKGVKTARGVRSNIRKPRFVRNPRFSERTTKLSGIQQEDEEAQKKKKKKKPKENFQSAI</sequence>
<accession>A0AAN8P8E0</accession>
<gene>
    <name evidence="2" type="ORF">RUM43_007335</name>
</gene>
<evidence type="ECO:0000256" key="1">
    <source>
        <dbReference type="SAM" id="MobiDB-lite"/>
    </source>
</evidence>
<dbReference type="EMBL" id="JAWJWE010000003">
    <property type="protein sequence ID" value="KAK6639065.1"/>
    <property type="molecule type" value="Genomic_DNA"/>
</dbReference>
<dbReference type="AlphaFoldDB" id="A0AAN8P8E0"/>
<name>A0AAN8P8E0_POLSC</name>
<evidence type="ECO:0000313" key="2">
    <source>
        <dbReference type="EMBL" id="KAK6639065.1"/>
    </source>
</evidence>
<evidence type="ECO:0000313" key="3">
    <source>
        <dbReference type="Proteomes" id="UP001372834"/>
    </source>
</evidence>
<dbReference type="Proteomes" id="UP001372834">
    <property type="component" value="Unassembled WGS sequence"/>
</dbReference>
<feature type="region of interest" description="Disordered" evidence="1">
    <location>
        <begin position="91"/>
        <end position="134"/>
    </location>
</feature>
<reference evidence="2 3" key="1">
    <citation type="submission" date="2023-10" db="EMBL/GenBank/DDBJ databases">
        <title>Genomes of two closely related lineages of the louse Polyplax serrata with different host specificities.</title>
        <authorList>
            <person name="Martinu J."/>
            <person name="Tarabai H."/>
            <person name="Stefka J."/>
            <person name="Hypsa V."/>
        </authorList>
    </citation>
    <scope>NUCLEOTIDE SEQUENCE [LARGE SCALE GENOMIC DNA]</scope>
    <source>
        <strain evidence="2">HR10_N</strain>
    </source>
</reference>
<proteinExistence type="predicted"/>
<organism evidence="2 3">
    <name type="scientific">Polyplax serrata</name>
    <name type="common">Common mouse louse</name>
    <dbReference type="NCBI Taxonomy" id="468196"/>
    <lineage>
        <taxon>Eukaryota</taxon>
        <taxon>Metazoa</taxon>
        <taxon>Ecdysozoa</taxon>
        <taxon>Arthropoda</taxon>
        <taxon>Hexapoda</taxon>
        <taxon>Insecta</taxon>
        <taxon>Pterygota</taxon>
        <taxon>Neoptera</taxon>
        <taxon>Paraneoptera</taxon>
        <taxon>Psocodea</taxon>
        <taxon>Troctomorpha</taxon>
        <taxon>Phthiraptera</taxon>
        <taxon>Anoplura</taxon>
        <taxon>Polyplacidae</taxon>
        <taxon>Polyplax</taxon>
    </lineage>
</organism>
<protein>
    <submittedName>
        <fullName evidence="2">Uncharacterized protein</fullName>
    </submittedName>
</protein>
<comment type="caution">
    <text evidence="2">The sequence shown here is derived from an EMBL/GenBank/DDBJ whole genome shotgun (WGS) entry which is preliminary data.</text>
</comment>